<comment type="caution">
    <text evidence="8">The sequence shown here is derived from an EMBL/GenBank/DDBJ whole genome shotgun (WGS) entry which is preliminary data.</text>
</comment>
<evidence type="ECO:0000259" key="7">
    <source>
        <dbReference type="PROSITE" id="PS50811"/>
    </source>
</evidence>
<keyword evidence="2" id="KW-0677">Repeat</keyword>
<dbReference type="Gene3D" id="3.80.10.10">
    <property type="entry name" value="Ribonuclease Inhibitor"/>
    <property type="match status" value="1"/>
</dbReference>
<dbReference type="InterPro" id="IPR044810">
    <property type="entry name" value="WRKY_plant"/>
</dbReference>
<gene>
    <name evidence="8" type="ORF">E2562_020794</name>
</gene>
<protein>
    <recommendedName>
        <fullName evidence="7">WRKY domain-containing protein</fullName>
    </recommendedName>
</protein>
<accession>A0A6G1CHD2</accession>
<name>A0A6G1CHD2_9ORYZ</name>
<dbReference type="SUPFAM" id="SSF118290">
    <property type="entry name" value="WRKY DNA-binding domain"/>
    <property type="match status" value="1"/>
</dbReference>
<dbReference type="PANTHER" id="PTHR31221:SF335">
    <property type="entry name" value="OS01G0584900 PROTEIN"/>
    <property type="match status" value="1"/>
</dbReference>
<proteinExistence type="predicted"/>
<dbReference type="Pfam" id="PF23598">
    <property type="entry name" value="LRR_14"/>
    <property type="match status" value="1"/>
</dbReference>
<evidence type="ECO:0000313" key="8">
    <source>
        <dbReference type="EMBL" id="KAF0899602.1"/>
    </source>
</evidence>
<dbReference type="PROSITE" id="PS50811">
    <property type="entry name" value="WRKY"/>
    <property type="match status" value="1"/>
</dbReference>
<comment type="subcellular location">
    <subcellularLocation>
        <location evidence="1">Nucleus</location>
    </subcellularLocation>
</comment>
<evidence type="ECO:0000256" key="5">
    <source>
        <dbReference type="ARBA" id="ARBA00023163"/>
    </source>
</evidence>
<evidence type="ECO:0000256" key="1">
    <source>
        <dbReference type="ARBA" id="ARBA00004123"/>
    </source>
</evidence>
<keyword evidence="6" id="KW-0539">Nucleus</keyword>
<dbReference type="Proteomes" id="UP000479710">
    <property type="component" value="Unassembled WGS sequence"/>
</dbReference>
<keyword evidence="4" id="KW-0238">DNA-binding</keyword>
<evidence type="ECO:0000256" key="4">
    <source>
        <dbReference type="ARBA" id="ARBA00023125"/>
    </source>
</evidence>
<dbReference type="EMBL" id="SPHZ02000009">
    <property type="protein sequence ID" value="KAF0899602.1"/>
    <property type="molecule type" value="Genomic_DNA"/>
</dbReference>
<dbReference type="AlphaFoldDB" id="A0A6G1CHD2"/>
<feature type="domain" description="WRKY" evidence="7">
    <location>
        <begin position="253"/>
        <end position="318"/>
    </location>
</feature>
<keyword evidence="9" id="KW-1185">Reference proteome</keyword>
<dbReference type="InterPro" id="IPR055414">
    <property type="entry name" value="LRR_R13L4/SHOC2-like"/>
</dbReference>
<dbReference type="SMART" id="SM00774">
    <property type="entry name" value="WRKY"/>
    <property type="match status" value="1"/>
</dbReference>
<dbReference type="GO" id="GO:0005634">
    <property type="term" value="C:nucleus"/>
    <property type="evidence" value="ECO:0007669"/>
    <property type="project" value="UniProtKB-SubCell"/>
</dbReference>
<evidence type="ECO:0000256" key="3">
    <source>
        <dbReference type="ARBA" id="ARBA00023015"/>
    </source>
</evidence>
<dbReference type="OrthoDB" id="693960at2759"/>
<dbReference type="Gene3D" id="2.20.25.80">
    <property type="entry name" value="WRKY domain"/>
    <property type="match status" value="1"/>
</dbReference>
<sequence length="323" mass="36095">MKALGELTNLKELWFNFDQDTVSGSGNFDALGVCIRKLNNLRILDMDSVLGSSIYDDGNRLGSLSDFPPSIEILQLRRWRFCRVPRWMNAALRNLRILLLLVSEMSTDGAGLLGELPSLVDLDLRVAPGPHSSSIPLMFANTRSRAAAFPSLEILRLSVGQHAASRLSFAEGVMPNLSDLILSLDTCESTTIDGTPTGMEHLFSLQLIHVLNQGGQTERVTAVKRAFRDIARAHPNRPSFEFVHRFAVKTRSSEVDELDDGFQWRKYAKKTVDNNPNPRSYYLCSSEGCSVKKTVERAPDDARFVFTTYYGVHDHPLPNANPR</sequence>
<keyword evidence="3" id="KW-0805">Transcription regulation</keyword>
<organism evidence="8 9">
    <name type="scientific">Oryza meyeriana var. granulata</name>
    <dbReference type="NCBI Taxonomy" id="110450"/>
    <lineage>
        <taxon>Eukaryota</taxon>
        <taxon>Viridiplantae</taxon>
        <taxon>Streptophyta</taxon>
        <taxon>Embryophyta</taxon>
        <taxon>Tracheophyta</taxon>
        <taxon>Spermatophyta</taxon>
        <taxon>Magnoliopsida</taxon>
        <taxon>Liliopsida</taxon>
        <taxon>Poales</taxon>
        <taxon>Poaceae</taxon>
        <taxon>BOP clade</taxon>
        <taxon>Oryzoideae</taxon>
        <taxon>Oryzeae</taxon>
        <taxon>Oryzinae</taxon>
        <taxon>Oryza</taxon>
        <taxon>Oryza meyeriana</taxon>
    </lineage>
</organism>
<dbReference type="SUPFAM" id="SSF52047">
    <property type="entry name" value="RNI-like"/>
    <property type="match status" value="1"/>
</dbReference>
<dbReference type="Pfam" id="PF03106">
    <property type="entry name" value="WRKY"/>
    <property type="match status" value="1"/>
</dbReference>
<dbReference type="GO" id="GO:0043565">
    <property type="term" value="F:sequence-specific DNA binding"/>
    <property type="evidence" value="ECO:0007669"/>
    <property type="project" value="InterPro"/>
</dbReference>
<keyword evidence="5" id="KW-0804">Transcription</keyword>
<evidence type="ECO:0000256" key="2">
    <source>
        <dbReference type="ARBA" id="ARBA00022737"/>
    </source>
</evidence>
<reference evidence="8 9" key="1">
    <citation type="submission" date="2019-11" db="EMBL/GenBank/DDBJ databases">
        <title>Whole genome sequence of Oryza granulata.</title>
        <authorList>
            <person name="Li W."/>
        </authorList>
    </citation>
    <scope>NUCLEOTIDE SEQUENCE [LARGE SCALE GENOMIC DNA]</scope>
    <source>
        <strain evidence="9">cv. Menghai</strain>
        <tissue evidence="8">Leaf</tissue>
    </source>
</reference>
<dbReference type="PANTHER" id="PTHR31221">
    <property type="entry name" value="WRKY TRANSCRIPTION FACTOR PROTEIN 1-RELATED"/>
    <property type="match status" value="1"/>
</dbReference>
<dbReference type="InterPro" id="IPR003657">
    <property type="entry name" value="WRKY_dom"/>
</dbReference>
<evidence type="ECO:0000256" key="6">
    <source>
        <dbReference type="ARBA" id="ARBA00023242"/>
    </source>
</evidence>
<dbReference type="GO" id="GO:0003700">
    <property type="term" value="F:DNA-binding transcription factor activity"/>
    <property type="evidence" value="ECO:0007669"/>
    <property type="project" value="InterPro"/>
</dbReference>
<dbReference type="InterPro" id="IPR036576">
    <property type="entry name" value="WRKY_dom_sf"/>
</dbReference>
<evidence type="ECO:0000313" key="9">
    <source>
        <dbReference type="Proteomes" id="UP000479710"/>
    </source>
</evidence>
<dbReference type="InterPro" id="IPR032675">
    <property type="entry name" value="LRR_dom_sf"/>
</dbReference>